<dbReference type="STRING" id="105231.A0A1Y1HH88"/>
<feature type="compositionally biased region" description="Low complexity" evidence="1">
    <location>
        <begin position="213"/>
        <end position="239"/>
    </location>
</feature>
<feature type="compositionally biased region" description="Low complexity" evidence="1">
    <location>
        <begin position="509"/>
        <end position="534"/>
    </location>
</feature>
<feature type="compositionally biased region" description="Basic and acidic residues" evidence="1">
    <location>
        <begin position="846"/>
        <end position="862"/>
    </location>
</feature>
<evidence type="ECO:0000259" key="2">
    <source>
        <dbReference type="PROSITE" id="PS51980"/>
    </source>
</evidence>
<evidence type="ECO:0000313" key="3">
    <source>
        <dbReference type="EMBL" id="GAQ77804.1"/>
    </source>
</evidence>
<feature type="domain" description="OCEL" evidence="2">
    <location>
        <begin position="1171"/>
        <end position="1280"/>
    </location>
</feature>
<feature type="compositionally biased region" description="Basic and acidic residues" evidence="1">
    <location>
        <begin position="605"/>
        <end position="620"/>
    </location>
</feature>
<feature type="compositionally biased region" description="Basic and acidic residues" evidence="1">
    <location>
        <begin position="1002"/>
        <end position="1012"/>
    </location>
</feature>
<feature type="compositionally biased region" description="Basic and acidic residues" evidence="1">
    <location>
        <begin position="429"/>
        <end position="446"/>
    </location>
</feature>
<accession>A0A1Y1HH88</accession>
<name>A0A1Y1HH88_KLENI</name>
<proteinExistence type="predicted"/>
<feature type="region of interest" description="Disordered" evidence="1">
    <location>
        <begin position="1"/>
        <end position="45"/>
    </location>
</feature>
<dbReference type="InterPro" id="IPR010844">
    <property type="entry name" value="Occludin_ELL"/>
</dbReference>
<organism evidence="3 4">
    <name type="scientific">Klebsormidium nitens</name>
    <name type="common">Green alga</name>
    <name type="synonym">Ulothrix nitens</name>
    <dbReference type="NCBI Taxonomy" id="105231"/>
    <lineage>
        <taxon>Eukaryota</taxon>
        <taxon>Viridiplantae</taxon>
        <taxon>Streptophyta</taxon>
        <taxon>Klebsormidiophyceae</taxon>
        <taxon>Klebsormidiales</taxon>
        <taxon>Klebsormidiaceae</taxon>
        <taxon>Klebsormidium</taxon>
    </lineage>
</organism>
<feature type="compositionally biased region" description="Low complexity" evidence="1">
    <location>
        <begin position="9"/>
        <end position="24"/>
    </location>
</feature>
<feature type="compositionally biased region" description="Polar residues" evidence="1">
    <location>
        <begin position="195"/>
        <end position="212"/>
    </location>
</feature>
<feature type="compositionally biased region" description="Basic and acidic residues" evidence="1">
    <location>
        <begin position="544"/>
        <end position="591"/>
    </location>
</feature>
<dbReference type="Proteomes" id="UP000054558">
    <property type="component" value="Unassembled WGS sequence"/>
</dbReference>
<feature type="region of interest" description="Disordered" evidence="1">
    <location>
        <begin position="177"/>
        <end position="301"/>
    </location>
</feature>
<dbReference type="PANTHER" id="PTHR38372:SF2">
    <property type="entry name" value="DENTIN SIALOPHOSPHOPROTEIN-LIKE PROTEIN"/>
    <property type="match status" value="1"/>
</dbReference>
<feature type="compositionally biased region" description="Polar residues" evidence="1">
    <location>
        <begin position="177"/>
        <end position="187"/>
    </location>
</feature>
<feature type="compositionally biased region" description="Basic and acidic residues" evidence="1">
    <location>
        <begin position="681"/>
        <end position="725"/>
    </location>
</feature>
<feature type="compositionally biased region" description="Basic and acidic residues" evidence="1">
    <location>
        <begin position="481"/>
        <end position="508"/>
    </location>
</feature>
<feature type="compositionally biased region" description="Polar residues" evidence="1">
    <location>
        <begin position="259"/>
        <end position="271"/>
    </location>
</feature>
<feature type="compositionally biased region" description="Gly residues" evidence="1">
    <location>
        <begin position="951"/>
        <end position="961"/>
    </location>
</feature>
<evidence type="ECO:0000313" key="4">
    <source>
        <dbReference type="Proteomes" id="UP000054558"/>
    </source>
</evidence>
<evidence type="ECO:0000256" key="1">
    <source>
        <dbReference type="SAM" id="MobiDB-lite"/>
    </source>
</evidence>
<sequence length="1287" mass="135067">MVPLPRQTGSARAPARAGGAFAVGNKAKEGTPLPDESFSLEPGGLSPPKVLGMTMRLSEEVKSALLTAQKEGLSVQMKFGANSQNHILKIGEREYSFTSNDEERKVYEAYVERRDAEQGAGRLVEVGPIVKKLNLQRSLTAAEANKLKQRSAAAEKQMKSRKAIVLEHNSTLDAKQAVSTVKKTLTTVRKPMTEKPSSLSRNVKSFDTVTTPSRQQQQARSRSQSPVTGPTTTPAPLGPSRLAVSSPPTEAPVTGLSPVVSTGPSEQQVSRGSVPPEEGGQGKGPTAPPAKSTPKRGATNQEVKAAIVGVLAGAPEHTMKPKSLEKAVQDALPDDAAFTRQQFDRLLRSVATFKSPALWVLSPDAQKAFSEGRIMNSTSPETVASDSPALNIESPPLPAAPQSETEASGPVKVEARMESSSKEGAANDEGAKAGDSREARDLREGGGDVVGASGGGDVEKEVLDASVKENKGPSRPGQGKQTKEGENESETKAGENGRESKEGNDAGKESSSSGSDSGSESESDSSSGSSGSSSSEDEAEEEGAEKGEVQSSEAKRGEEASTKETGAKGKVELEAGQRPDTGGKERSDRGGENGAKAAVTGGPKTKVDRKEGETGMEKKAHNGSKGAESIPRVRNDAVFKPAVEVEKIDDDDRIDDGAAQSGRAPKAEAQKVGGDSGRKRKESDAPEGVAKKRMTEKEGLVSESRGDEKPRAVSKESGASKKENQKPGGGLSKKAVGDGEKRTSEKSGLKVGSNASNDGGEKKKSKASMEAGRSKDGSVNGREGGENAHEGGVNERKASHAAAGPSLSDDVRNSSALLKYKAAQDVIAERKASRKAIPIELTDQTALDRQKGVKEGVKEGVKRPPSGPSRSVPKVVKGVVKGQPGSKPGGVPGSKGMEKGKGSEPLARVQIEKLDDGRESGPRAGSPKSGEKRRHGEEATEGTKKPRKDGGAGAKEPGGGAKDGKKGLSARKDDFGNSPLEEGELAPAPKKAKLSQNGGVERGGRAVGKEAASEPVSKPGSAKVVKRTPESGGKPKADGGAKPKPDGAKEGVKSGLNQGSKPALVKKPLQKTPGKPAEGTAVKGPKKAGDGRGGAANGVTNKAPGAKPAQNGVRKKSPSAPPKKSQSAAANGKVVNGKAGVQNGMKRPEEKKRVNGFSGIIEEDWVKYADAQPITEDRSIDSREEYYVAYDEFSTKWPVYEYLIQALEEQRMQFLAYDDKMAAAWKTHNEQQLRELELLLRVEYNKVKKVHKRMRSAFLTLHKDLAVLKPMIKAYALEHGLQIGEKT</sequence>
<dbReference type="OrthoDB" id="4869960at2759"/>
<gene>
    <name evidence="3" type="ORF">KFL_000040040</name>
</gene>
<keyword evidence="4" id="KW-1185">Reference proteome</keyword>
<feature type="compositionally biased region" description="Basic and acidic residues" evidence="1">
    <location>
        <begin position="934"/>
        <end position="950"/>
    </location>
</feature>
<dbReference type="EMBL" id="DF236953">
    <property type="protein sequence ID" value="GAQ77804.1"/>
    <property type="molecule type" value="Genomic_DNA"/>
</dbReference>
<feature type="region of interest" description="Disordered" evidence="1">
    <location>
        <begin position="830"/>
        <end position="1152"/>
    </location>
</feature>
<dbReference type="PROSITE" id="PS51980">
    <property type="entry name" value="OCEL"/>
    <property type="match status" value="1"/>
</dbReference>
<feature type="compositionally biased region" description="Basic and acidic residues" evidence="1">
    <location>
        <begin position="910"/>
        <end position="921"/>
    </location>
</feature>
<feature type="compositionally biased region" description="Polar residues" evidence="1">
    <location>
        <begin position="375"/>
        <end position="385"/>
    </location>
</feature>
<reference evidence="3 4" key="1">
    <citation type="journal article" date="2014" name="Nat. Commun.">
        <title>Klebsormidium flaccidum genome reveals primary factors for plant terrestrial adaptation.</title>
        <authorList>
            <person name="Hori K."/>
            <person name="Maruyama F."/>
            <person name="Fujisawa T."/>
            <person name="Togashi T."/>
            <person name="Yamamoto N."/>
            <person name="Seo M."/>
            <person name="Sato S."/>
            <person name="Yamada T."/>
            <person name="Mori H."/>
            <person name="Tajima N."/>
            <person name="Moriyama T."/>
            <person name="Ikeuchi M."/>
            <person name="Watanabe M."/>
            <person name="Wada H."/>
            <person name="Kobayashi K."/>
            <person name="Saito M."/>
            <person name="Masuda T."/>
            <person name="Sasaki-Sekimoto Y."/>
            <person name="Mashiguchi K."/>
            <person name="Awai K."/>
            <person name="Shimojima M."/>
            <person name="Masuda S."/>
            <person name="Iwai M."/>
            <person name="Nobusawa T."/>
            <person name="Narise T."/>
            <person name="Kondo S."/>
            <person name="Saito H."/>
            <person name="Sato R."/>
            <person name="Murakawa M."/>
            <person name="Ihara Y."/>
            <person name="Oshima-Yamada Y."/>
            <person name="Ohtaka K."/>
            <person name="Satoh M."/>
            <person name="Sonobe K."/>
            <person name="Ishii M."/>
            <person name="Ohtani R."/>
            <person name="Kanamori-Sato M."/>
            <person name="Honoki R."/>
            <person name="Miyazaki D."/>
            <person name="Mochizuki H."/>
            <person name="Umetsu J."/>
            <person name="Higashi K."/>
            <person name="Shibata D."/>
            <person name="Kamiya Y."/>
            <person name="Sato N."/>
            <person name="Nakamura Y."/>
            <person name="Tabata S."/>
            <person name="Ida S."/>
            <person name="Kurokawa K."/>
            <person name="Ohta H."/>
        </authorList>
    </citation>
    <scope>NUCLEOTIDE SEQUENCE [LARGE SCALE GENOMIC DNA]</scope>
    <source>
        <strain evidence="3 4">NIES-2285</strain>
    </source>
</reference>
<protein>
    <recommendedName>
        <fullName evidence="2">OCEL domain-containing protein</fullName>
    </recommendedName>
</protein>
<feature type="region of interest" description="Disordered" evidence="1">
    <location>
        <begin position="372"/>
        <end position="811"/>
    </location>
</feature>
<feature type="compositionally biased region" description="Gly residues" evidence="1">
    <location>
        <begin position="447"/>
        <end position="456"/>
    </location>
</feature>
<dbReference type="PANTHER" id="PTHR38372">
    <property type="entry name" value="DENTIN SIALOPHOSPHOPROTEIN-LIKE PROTEIN"/>
    <property type="match status" value="1"/>
</dbReference>
<feature type="compositionally biased region" description="Basic and acidic residues" evidence="1">
    <location>
        <begin position="962"/>
        <end position="975"/>
    </location>
</feature>
<feature type="compositionally biased region" description="Basic and acidic residues" evidence="1">
    <location>
        <begin position="783"/>
        <end position="798"/>
    </location>
</feature>
<feature type="compositionally biased region" description="Basic and acidic residues" evidence="1">
    <location>
        <begin position="735"/>
        <end position="748"/>
    </location>
</feature>
<feature type="compositionally biased region" description="Low complexity" evidence="1">
    <location>
        <begin position="868"/>
        <end position="886"/>
    </location>
</feature>
<feature type="compositionally biased region" description="Basic and acidic residues" evidence="1">
    <location>
        <begin position="457"/>
        <end position="472"/>
    </location>
</feature>
<feature type="compositionally biased region" description="Basic and acidic residues" evidence="1">
    <location>
        <begin position="1027"/>
        <end position="1052"/>
    </location>
</feature>
<dbReference type="OMA" id="DYWNFES"/>